<accession>A0A4P6X4G6</accession>
<evidence type="ECO:0000259" key="9">
    <source>
        <dbReference type="PROSITE" id="PS50109"/>
    </source>
</evidence>
<feature type="domain" description="PAC" evidence="11">
    <location>
        <begin position="85"/>
        <end position="135"/>
    </location>
</feature>
<dbReference type="KEGG" id="hpse:HPF_17760"/>
<dbReference type="InterPro" id="IPR035965">
    <property type="entry name" value="PAS-like_dom_sf"/>
</dbReference>
<evidence type="ECO:0000259" key="10">
    <source>
        <dbReference type="PROSITE" id="PS50112"/>
    </source>
</evidence>
<evidence type="ECO:0000256" key="2">
    <source>
        <dbReference type="ARBA" id="ARBA00012438"/>
    </source>
</evidence>
<evidence type="ECO:0000256" key="3">
    <source>
        <dbReference type="ARBA" id="ARBA00022553"/>
    </source>
</evidence>
<dbReference type="SUPFAM" id="SSF55874">
    <property type="entry name" value="ATPase domain of HSP90 chaperone/DNA topoisomerase II/histidine kinase"/>
    <property type="match status" value="1"/>
</dbReference>
<dbReference type="PROSITE" id="PS50109">
    <property type="entry name" value="HIS_KIN"/>
    <property type="match status" value="1"/>
</dbReference>
<protein>
    <recommendedName>
        <fullName evidence="2">histidine kinase</fullName>
        <ecNumber evidence="2">2.7.13.3</ecNumber>
    </recommendedName>
</protein>
<evidence type="ECO:0000313" key="13">
    <source>
        <dbReference type="Proteomes" id="UP000293912"/>
    </source>
</evidence>
<sequence>MSTRNIQLDEYLGQAFDRIPVAMVVVTQQGMITRVNRLAEATFGYTSEEMLGQPVEMLVPERYRHAHPGYRRGFQTEATARPMGAGRDLSGLRKDGSEFPVEIGINPVDTGEGPMILSVILDLSERKQNERRISDALREKELLLEEVHHRVKNNLQVIHSLLDLQMLKIGDPDLVAMLRDSQNRIRSMSMIHQTLYQSHDFARVDFQQFLGELLPSLMDSYGMVAGHVAINIESTHVKLPINEAIPCGLIVNELVSNALKHGFPGQRRGTIQVVLEQAEDGSVSLSISNDGVAIPEDQNLERTGSLGLQLVRLLTRQLQGTLEVQRADPTRFTVHIPPGGPP</sequence>
<dbReference type="Pfam" id="PF07568">
    <property type="entry name" value="HisKA_2"/>
    <property type="match status" value="1"/>
</dbReference>
<dbReference type="NCBIfam" id="TIGR00229">
    <property type="entry name" value="sensory_box"/>
    <property type="match status" value="1"/>
</dbReference>
<dbReference type="Pfam" id="PF13426">
    <property type="entry name" value="PAS_9"/>
    <property type="match status" value="1"/>
</dbReference>
<keyword evidence="3" id="KW-0597">Phosphoprotein</keyword>
<dbReference type="SMART" id="SM00091">
    <property type="entry name" value="PAS"/>
    <property type="match status" value="1"/>
</dbReference>
<gene>
    <name evidence="12" type="primary">pdtaS</name>
    <name evidence="12" type="ORF">HPF_17760</name>
</gene>
<dbReference type="GO" id="GO:0005524">
    <property type="term" value="F:ATP binding"/>
    <property type="evidence" value="ECO:0007669"/>
    <property type="project" value="UniProtKB-KW"/>
</dbReference>
<dbReference type="PANTHER" id="PTHR41523">
    <property type="entry name" value="TWO-COMPONENT SYSTEM SENSOR PROTEIN"/>
    <property type="match status" value="1"/>
</dbReference>
<dbReference type="InterPro" id="IPR011495">
    <property type="entry name" value="Sig_transdc_His_kin_sub2_dim/P"/>
</dbReference>
<dbReference type="InterPro" id="IPR000014">
    <property type="entry name" value="PAS"/>
</dbReference>
<dbReference type="InterPro" id="IPR005467">
    <property type="entry name" value="His_kinase_dom"/>
</dbReference>
<dbReference type="GO" id="GO:0004673">
    <property type="term" value="F:protein histidine kinase activity"/>
    <property type="evidence" value="ECO:0007669"/>
    <property type="project" value="UniProtKB-EC"/>
</dbReference>
<evidence type="ECO:0000256" key="8">
    <source>
        <dbReference type="ARBA" id="ARBA00023026"/>
    </source>
</evidence>
<evidence type="ECO:0000256" key="1">
    <source>
        <dbReference type="ARBA" id="ARBA00000085"/>
    </source>
</evidence>
<name>A0A4P6X4G6_HYDPS</name>
<dbReference type="RefSeq" id="WP_066155512.1">
    <property type="nucleotide sequence ID" value="NZ_CP037867.1"/>
</dbReference>
<dbReference type="CDD" id="cd00130">
    <property type="entry name" value="PAS"/>
    <property type="match status" value="1"/>
</dbReference>
<comment type="catalytic activity">
    <reaction evidence="1">
        <text>ATP + protein L-histidine = ADP + protein N-phospho-L-histidine.</text>
        <dbReference type="EC" id="2.7.13.3"/>
    </reaction>
</comment>
<dbReference type="Gene3D" id="3.30.450.20">
    <property type="entry name" value="PAS domain"/>
    <property type="match status" value="1"/>
</dbReference>
<evidence type="ECO:0000256" key="6">
    <source>
        <dbReference type="ARBA" id="ARBA00022777"/>
    </source>
</evidence>
<evidence type="ECO:0000256" key="5">
    <source>
        <dbReference type="ARBA" id="ARBA00022741"/>
    </source>
</evidence>
<dbReference type="InterPro" id="IPR000700">
    <property type="entry name" value="PAS-assoc_C"/>
</dbReference>
<proteinExistence type="predicted"/>
<keyword evidence="4 12" id="KW-0808">Transferase</keyword>
<dbReference type="EMBL" id="CP037867">
    <property type="protein sequence ID" value="QBM29546.1"/>
    <property type="molecule type" value="Genomic_DNA"/>
</dbReference>
<evidence type="ECO:0000313" key="12">
    <source>
        <dbReference type="EMBL" id="QBM29546.1"/>
    </source>
</evidence>
<keyword evidence="6 12" id="KW-0418">Kinase</keyword>
<dbReference type="Proteomes" id="UP000293912">
    <property type="component" value="Chromosome"/>
</dbReference>
<evidence type="ECO:0000259" key="11">
    <source>
        <dbReference type="PROSITE" id="PS50113"/>
    </source>
</evidence>
<dbReference type="SUPFAM" id="SSF55785">
    <property type="entry name" value="PYP-like sensor domain (PAS domain)"/>
    <property type="match status" value="1"/>
</dbReference>
<dbReference type="Gene3D" id="3.30.565.10">
    <property type="entry name" value="Histidine kinase-like ATPase, C-terminal domain"/>
    <property type="match status" value="1"/>
</dbReference>
<dbReference type="Pfam" id="PF02518">
    <property type="entry name" value="HATPase_c"/>
    <property type="match status" value="1"/>
</dbReference>
<dbReference type="SMART" id="SM00387">
    <property type="entry name" value="HATPase_c"/>
    <property type="match status" value="1"/>
</dbReference>
<dbReference type="InterPro" id="IPR003594">
    <property type="entry name" value="HATPase_dom"/>
</dbReference>
<dbReference type="PROSITE" id="PS50113">
    <property type="entry name" value="PAC"/>
    <property type="match status" value="1"/>
</dbReference>
<keyword evidence="5" id="KW-0547">Nucleotide-binding</keyword>
<dbReference type="InterPro" id="IPR036890">
    <property type="entry name" value="HATPase_C_sf"/>
</dbReference>
<evidence type="ECO:0000256" key="7">
    <source>
        <dbReference type="ARBA" id="ARBA00022840"/>
    </source>
</evidence>
<organism evidence="12 13">
    <name type="scientific">Hydrogenophaga pseudoflava</name>
    <name type="common">Pseudomonas carboxydoflava</name>
    <dbReference type="NCBI Taxonomy" id="47421"/>
    <lineage>
        <taxon>Bacteria</taxon>
        <taxon>Pseudomonadati</taxon>
        <taxon>Pseudomonadota</taxon>
        <taxon>Betaproteobacteria</taxon>
        <taxon>Burkholderiales</taxon>
        <taxon>Comamonadaceae</taxon>
        <taxon>Hydrogenophaga</taxon>
    </lineage>
</organism>
<dbReference type="EC" id="2.7.13.3" evidence="2"/>
<evidence type="ECO:0000256" key="4">
    <source>
        <dbReference type="ARBA" id="ARBA00022679"/>
    </source>
</evidence>
<feature type="domain" description="PAS" evidence="10">
    <location>
        <begin position="8"/>
        <end position="77"/>
    </location>
</feature>
<keyword evidence="7" id="KW-0067">ATP-binding</keyword>
<dbReference type="AlphaFoldDB" id="A0A4P6X4G6"/>
<reference evidence="12 13" key="1">
    <citation type="submission" date="2019-03" db="EMBL/GenBank/DDBJ databases">
        <authorList>
            <person name="Sebastian G."/>
            <person name="Baumann P."/>
            <person name="Ruckert C."/>
            <person name="Kalinowski J."/>
            <person name="Nebel B."/>
            <person name="Takors R."/>
            <person name="Blombach B."/>
        </authorList>
    </citation>
    <scope>NUCLEOTIDE SEQUENCE [LARGE SCALE GENOMIC DNA]</scope>
    <source>
        <strain evidence="12 13">DSM 1084</strain>
    </source>
</reference>
<dbReference type="PANTHER" id="PTHR41523:SF8">
    <property type="entry name" value="ETHYLENE RESPONSE SENSOR PROTEIN"/>
    <property type="match status" value="1"/>
</dbReference>
<dbReference type="PROSITE" id="PS50112">
    <property type="entry name" value="PAS"/>
    <property type="match status" value="1"/>
</dbReference>
<keyword evidence="8" id="KW-0843">Virulence</keyword>
<keyword evidence="13" id="KW-1185">Reference proteome</keyword>
<feature type="domain" description="Histidine kinase" evidence="9">
    <location>
        <begin position="250"/>
        <end position="340"/>
    </location>
</feature>